<feature type="compositionally biased region" description="Basic and acidic residues" evidence="1">
    <location>
        <begin position="15"/>
        <end position="25"/>
    </location>
</feature>
<protein>
    <submittedName>
        <fullName evidence="2">Uncharacterized protein</fullName>
    </submittedName>
</protein>
<evidence type="ECO:0000313" key="2">
    <source>
        <dbReference type="EnsemblPlants" id="AET6Gv20548400.8"/>
    </source>
</evidence>
<evidence type="ECO:0000313" key="3">
    <source>
        <dbReference type="Proteomes" id="UP000015105"/>
    </source>
</evidence>
<dbReference type="AlphaFoldDB" id="A0A453NYB3"/>
<name>A0A453NYB3_AEGTS</name>
<dbReference type="EnsemblPlants" id="AET6Gv20548400.8">
    <property type="protein sequence ID" value="AET6Gv20548400.8"/>
    <property type="gene ID" value="AET6Gv20548400"/>
</dbReference>
<reference evidence="2" key="4">
    <citation type="submission" date="2019-03" db="UniProtKB">
        <authorList>
            <consortium name="EnsemblPlants"/>
        </authorList>
    </citation>
    <scope>IDENTIFICATION</scope>
</reference>
<reference evidence="3" key="2">
    <citation type="journal article" date="2017" name="Nat. Plants">
        <title>The Aegilops tauschii genome reveals multiple impacts of transposons.</title>
        <authorList>
            <person name="Zhao G."/>
            <person name="Zou C."/>
            <person name="Li K."/>
            <person name="Wang K."/>
            <person name="Li T."/>
            <person name="Gao L."/>
            <person name="Zhang X."/>
            <person name="Wang H."/>
            <person name="Yang Z."/>
            <person name="Liu X."/>
            <person name="Jiang W."/>
            <person name="Mao L."/>
            <person name="Kong X."/>
            <person name="Jiao Y."/>
            <person name="Jia J."/>
        </authorList>
    </citation>
    <scope>NUCLEOTIDE SEQUENCE [LARGE SCALE GENOMIC DNA]</scope>
    <source>
        <strain evidence="3">cv. AL8/78</strain>
    </source>
</reference>
<dbReference type="Gramene" id="AET6Gv20548400.8">
    <property type="protein sequence ID" value="AET6Gv20548400.8"/>
    <property type="gene ID" value="AET6Gv20548400"/>
</dbReference>
<organism evidence="2 3">
    <name type="scientific">Aegilops tauschii subsp. strangulata</name>
    <name type="common">Goatgrass</name>
    <dbReference type="NCBI Taxonomy" id="200361"/>
    <lineage>
        <taxon>Eukaryota</taxon>
        <taxon>Viridiplantae</taxon>
        <taxon>Streptophyta</taxon>
        <taxon>Embryophyta</taxon>
        <taxon>Tracheophyta</taxon>
        <taxon>Spermatophyta</taxon>
        <taxon>Magnoliopsida</taxon>
        <taxon>Liliopsida</taxon>
        <taxon>Poales</taxon>
        <taxon>Poaceae</taxon>
        <taxon>BOP clade</taxon>
        <taxon>Pooideae</taxon>
        <taxon>Triticodae</taxon>
        <taxon>Triticeae</taxon>
        <taxon>Triticinae</taxon>
        <taxon>Aegilops</taxon>
    </lineage>
</organism>
<reference evidence="2" key="5">
    <citation type="journal article" date="2021" name="G3 (Bethesda)">
        <title>Aegilops tauschii genome assembly Aet v5.0 features greater sequence contiguity and improved annotation.</title>
        <authorList>
            <person name="Wang L."/>
            <person name="Zhu T."/>
            <person name="Rodriguez J.C."/>
            <person name="Deal K.R."/>
            <person name="Dubcovsky J."/>
            <person name="McGuire P.E."/>
            <person name="Lux T."/>
            <person name="Spannagl M."/>
            <person name="Mayer K.F.X."/>
            <person name="Baldrich P."/>
            <person name="Meyers B.C."/>
            <person name="Huo N."/>
            <person name="Gu Y.Q."/>
            <person name="Zhou H."/>
            <person name="Devos K.M."/>
            <person name="Bennetzen J.L."/>
            <person name="Unver T."/>
            <person name="Budak H."/>
            <person name="Gulick P.J."/>
            <person name="Galiba G."/>
            <person name="Kalapos B."/>
            <person name="Nelson D.R."/>
            <person name="Li P."/>
            <person name="You F.M."/>
            <person name="Luo M.C."/>
            <person name="Dvorak J."/>
        </authorList>
    </citation>
    <scope>NUCLEOTIDE SEQUENCE [LARGE SCALE GENOMIC DNA]</scope>
    <source>
        <strain evidence="2">cv. AL8/78</strain>
    </source>
</reference>
<feature type="compositionally biased region" description="Polar residues" evidence="1">
    <location>
        <begin position="1"/>
        <end position="12"/>
    </location>
</feature>
<dbReference type="Proteomes" id="UP000015105">
    <property type="component" value="Chromosome 6D"/>
</dbReference>
<keyword evidence="3" id="KW-1185">Reference proteome</keyword>
<accession>A0A453NYB3</accession>
<evidence type="ECO:0000256" key="1">
    <source>
        <dbReference type="SAM" id="MobiDB-lite"/>
    </source>
</evidence>
<sequence length="78" mass="8466">THTNPIPNQLTQPRPELKSNTEKEIESKLSFPSSYSFAAAGDLGREASDGLSPCLGGEHRDVFDCAVVFVHRRASPPT</sequence>
<proteinExistence type="predicted"/>
<feature type="region of interest" description="Disordered" evidence="1">
    <location>
        <begin position="1"/>
        <end position="25"/>
    </location>
</feature>
<reference evidence="2" key="3">
    <citation type="journal article" date="2017" name="Nature">
        <title>Genome sequence of the progenitor of the wheat D genome Aegilops tauschii.</title>
        <authorList>
            <person name="Luo M.C."/>
            <person name="Gu Y.Q."/>
            <person name="Puiu D."/>
            <person name="Wang H."/>
            <person name="Twardziok S.O."/>
            <person name="Deal K.R."/>
            <person name="Huo N."/>
            <person name="Zhu T."/>
            <person name="Wang L."/>
            <person name="Wang Y."/>
            <person name="McGuire P.E."/>
            <person name="Liu S."/>
            <person name="Long H."/>
            <person name="Ramasamy R.K."/>
            <person name="Rodriguez J.C."/>
            <person name="Van S.L."/>
            <person name="Yuan L."/>
            <person name="Wang Z."/>
            <person name="Xia Z."/>
            <person name="Xiao L."/>
            <person name="Anderson O.D."/>
            <person name="Ouyang S."/>
            <person name="Liang Y."/>
            <person name="Zimin A.V."/>
            <person name="Pertea G."/>
            <person name="Qi P."/>
            <person name="Bennetzen J.L."/>
            <person name="Dai X."/>
            <person name="Dawson M.W."/>
            <person name="Muller H.G."/>
            <person name="Kugler K."/>
            <person name="Rivarola-Duarte L."/>
            <person name="Spannagl M."/>
            <person name="Mayer K.F.X."/>
            <person name="Lu F.H."/>
            <person name="Bevan M.W."/>
            <person name="Leroy P."/>
            <person name="Li P."/>
            <person name="You F.M."/>
            <person name="Sun Q."/>
            <person name="Liu Z."/>
            <person name="Lyons E."/>
            <person name="Wicker T."/>
            <person name="Salzberg S.L."/>
            <person name="Devos K.M."/>
            <person name="Dvorak J."/>
        </authorList>
    </citation>
    <scope>NUCLEOTIDE SEQUENCE [LARGE SCALE GENOMIC DNA]</scope>
    <source>
        <strain evidence="2">cv. AL8/78</strain>
    </source>
</reference>
<reference evidence="3" key="1">
    <citation type="journal article" date="2014" name="Science">
        <title>Ancient hybridizations among the ancestral genomes of bread wheat.</title>
        <authorList>
            <consortium name="International Wheat Genome Sequencing Consortium,"/>
            <person name="Marcussen T."/>
            <person name="Sandve S.R."/>
            <person name="Heier L."/>
            <person name="Spannagl M."/>
            <person name="Pfeifer M."/>
            <person name="Jakobsen K.S."/>
            <person name="Wulff B.B."/>
            <person name="Steuernagel B."/>
            <person name="Mayer K.F."/>
            <person name="Olsen O.A."/>
        </authorList>
    </citation>
    <scope>NUCLEOTIDE SEQUENCE [LARGE SCALE GENOMIC DNA]</scope>
    <source>
        <strain evidence="3">cv. AL8/78</strain>
    </source>
</reference>